<evidence type="ECO:0000313" key="2">
    <source>
        <dbReference type="Proteomes" id="UP001181693"/>
    </source>
</evidence>
<reference evidence="1" key="1">
    <citation type="thesis" date="2020" institute="ProQuest LLC" country="789 East Eisenhower Parkway, Ann Arbor, MI, USA">
        <title>Comparative Genomics and Chromosome Evolution.</title>
        <authorList>
            <person name="Mudd A.B."/>
        </authorList>
    </citation>
    <scope>NUCLEOTIDE SEQUENCE</scope>
    <source>
        <strain evidence="1">1538</strain>
        <tissue evidence="1">Blood</tissue>
    </source>
</reference>
<sequence>MASHIEVISDKQKVDAVASKKNQGAMCNAHTCGSIMETPLSTLTKNHIIPMQIKCINGCIINCWMGDLRDTSGISPTGGDSLPRLCTVLHQMYRASSHMASYWLSKLLLRNTSFITFFILYTTHGDLKKYFTCMSQRMLPKLAKEKITLFH</sequence>
<name>A0AAV3A0C6_PYXAD</name>
<dbReference type="Proteomes" id="UP001181693">
    <property type="component" value="Unassembled WGS sequence"/>
</dbReference>
<gene>
    <name evidence="1" type="ORF">GDO54_015192</name>
</gene>
<evidence type="ECO:0000313" key="1">
    <source>
        <dbReference type="EMBL" id="DBA19338.1"/>
    </source>
</evidence>
<comment type="caution">
    <text evidence="1">The sequence shown here is derived from an EMBL/GenBank/DDBJ whole genome shotgun (WGS) entry which is preliminary data.</text>
</comment>
<dbReference type="EMBL" id="DYDO01000008">
    <property type="protein sequence ID" value="DBA19338.1"/>
    <property type="molecule type" value="Genomic_DNA"/>
</dbReference>
<keyword evidence="2" id="KW-1185">Reference proteome</keyword>
<dbReference type="AlphaFoldDB" id="A0AAV3A0C6"/>
<organism evidence="1 2">
    <name type="scientific">Pyxicephalus adspersus</name>
    <name type="common">African bullfrog</name>
    <dbReference type="NCBI Taxonomy" id="30357"/>
    <lineage>
        <taxon>Eukaryota</taxon>
        <taxon>Metazoa</taxon>
        <taxon>Chordata</taxon>
        <taxon>Craniata</taxon>
        <taxon>Vertebrata</taxon>
        <taxon>Euteleostomi</taxon>
        <taxon>Amphibia</taxon>
        <taxon>Batrachia</taxon>
        <taxon>Anura</taxon>
        <taxon>Neobatrachia</taxon>
        <taxon>Ranoidea</taxon>
        <taxon>Pyxicephalidae</taxon>
        <taxon>Pyxicephalinae</taxon>
        <taxon>Pyxicephalus</taxon>
    </lineage>
</organism>
<accession>A0AAV3A0C6</accession>
<protein>
    <submittedName>
        <fullName evidence="1">Uncharacterized protein</fullName>
    </submittedName>
</protein>
<proteinExistence type="predicted"/>